<dbReference type="EMBL" id="BART01016185">
    <property type="protein sequence ID" value="GAG78546.1"/>
    <property type="molecule type" value="Genomic_DNA"/>
</dbReference>
<dbReference type="AlphaFoldDB" id="X1C2E0"/>
<organism evidence="1">
    <name type="scientific">marine sediment metagenome</name>
    <dbReference type="NCBI Taxonomy" id="412755"/>
    <lineage>
        <taxon>unclassified sequences</taxon>
        <taxon>metagenomes</taxon>
        <taxon>ecological metagenomes</taxon>
    </lineage>
</organism>
<comment type="caution">
    <text evidence="1">The sequence shown here is derived from an EMBL/GenBank/DDBJ whole genome shotgun (WGS) entry which is preliminary data.</text>
</comment>
<name>X1C2E0_9ZZZZ</name>
<gene>
    <name evidence="1" type="ORF">S01H4_31205</name>
</gene>
<evidence type="ECO:0000313" key="1">
    <source>
        <dbReference type="EMBL" id="GAG78546.1"/>
    </source>
</evidence>
<proteinExistence type="predicted"/>
<protein>
    <submittedName>
        <fullName evidence="1">Uncharacterized protein</fullName>
    </submittedName>
</protein>
<reference evidence="1" key="1">
    <citation type="journal article" date="2014" name="Front. Microbiol.">
        <title>High frequency of phylogenetically diverse reductive dehalogenase-homologous genes in deep subseafloor sedimentary metagenomes.</title>
        <authorList>
            <person name="Kawai M."/>
            <person name="Futagami T."/>
            <person name="Toyoda A."/>
            <person name="Takaki Y."/>
            <person name="Nishi S."/>
            <person name="Hori S."/>
            <person name="Arai W."/>
            <person name="Tsubouchi T."/>
            <person name="Morono Y."/>
            <person name="Uchiyama I."/>
            <person name="Ito T."/>
            <person name="Fujiyama A."/>
            <person name="Inagaki F."/>
            <person name="Takami H."/>
        </authorList>
    </citation>
    <scope>NUCLEOTIDE SEQUENCE</scope>
    <source>
        <strain evidence="1">Expedition CK06-06</strain>
    </source>
</reference>
<feature type="non-terminal residue" evidence="1">
    <location>
        <position position="1"/>
    </location>
</feature>
<accession>X1C2E0</accession>
<sequence>NYDEINQLKNLVEKIIKEQYKTKDLIDPNDVITNFINKKKKIRKNIYNIFPKVKRWANIAHLPLFSIA</sequence>